<keyword evidence="1" id="KW-0560">Oxidoreductase</keyword>
<evidence type="ECO:0000313" key="3">
    <source>
        <dbReference type="EMBL" id="CAB4784818.1"/>
    </source>
</evidence>
<sequence>MKTAISIGSAYYDGSNWEDLVELVKLADRIGVEYAWSAEAWGMDAVSPLAYLAPLTKTIRLGTGIMQTSARTPATAAMTSLALARLTNNRFVLGLGVSGPQVVEGLHGASFEKPLGRLREYINIVRQGISGERIQNDGPQYVLPRPGGEGKALRLGMPPNPSIPIYLATLGPKMLELTGELADGWVGTSFIPEASDDVISHLRIGAERAGRSLADLDLQVNATIEVGDDVEALIKKYKKSAAFTLGAMGSPETNFYNAAFSRAGWEPMAKRVQTLWVSGDKQAAVEAVDDDFVLATQMIGNESMVLERLRATAAAGITTIRIVPLGRSVREQQAHLEHVRSLIQTL</sequence>
<dbReference type="GO" id="GO:0016705">
    <property type="term" value="F:oxidoreductase activity, acting on paired donors, with incorporation or reduction of molecular oxygen"/>
    <property type="evidence" value="ECO:0007669"/>
    <property type="project" value="InterPro"/>
</dbReference>
<organism evidence="3">
    <name type="scientific">freshwater metagenome</name>
    <dbReference type="NCBI Taxonomy" id="449393"/>
    <lineage>
        <taxon>unclassified sequences</taxon>
        <taxon>metagenomes</taxon>
        <taxon>ecological metagenomes</taxon>
    </lineage>
</organism>
<dbReference type="Gene3D" id="3.20.20.30">
    <property type="entry name" value="Luciferase-like domain"/>
    <property type="match status" value="1"/>
</dbReference>
<evidence type="ECO:0000256" key="1">
    <source>
        <dbReference type="ARBA" id="ARBA00023002"/>
    </source>
</evidence>
<reference evidence="3" key="1">
    <citation type="submission" date="2020-05" db="EMBL/GenBank/DDBJ databases">
        <authorList>
            <person name="Chiriac C."/>
            <person name="Salcher M."/>
            <person name="Ghai R."/>
            <person name="Kavagutti S V."/>
        </authorList>
    </citation>
    <scope>NUCLEOTIDE SEQUENCE</scope>
</reference>
<dbReference type="PANTHER" id="PTHR43244">
    <property type="match status" value="1"/>
</dbReference>
<dbReference type="Pfam" id="PF00296">
    <property type="entry name" value="Bac_luciferase"/>
    <property type="match status" value="1"/>
</dbReference>
<dbReference type="SUPFAM" id="SSF51679">
    <property type="entry name" value="Bacterial luciferase-like"/>
    <property type="match status" value="1"/>
</dbReference>
<dbReference type="InterPro" id="IPR036661">
    <property type="entry name" value="Luciferase-like_sf"/>
</dbReference>
<accession>A0A6J6WPC9</accession>
<dbReference type="EMBL" id="CAFAAB010000077">
    <property type="protein sequence ID" value="CAB4784818.1"/>
    <property type="molecule type" value="Genomic_DNA"/>
</dbReference>
<evidence type="ECO:0000259" key="2">
    <source>
        <dbReference type="Pfam" id="PF00296"/>
    </source>
</evidence>
<dbReference type="CDD" id="cd01097">
    <property type="entry name" value="Tetrahydromethanopterin_reductase"/>
    <property type="match status" value="1"/>
</dbReference>
<protein>
    <submittedName>
        <fullName evidence="3">Unannotated protein</fullName>
    </submittedName>
</protein>
<dbReference type="InterPro" id="IPR050564">
    <property type="entry name" value="F420-G6PD/mer"/>
</dbReference>
<proteinExistence type="predicted"/>
<feature type="domain" description="Luciferase-like" evidence="2">
    <location>
        <begin position="7"/>
        <end position="318"/>
    </location>
</feature>
<dbReference type="InterPro" id="IPR011251">
    <property type="entry name" value="Luciferase-like_dom"/>
</dbReference>
<gene>
    <name evidence="3" type="ORF">UFOPK2958_00772</name>
</gene>
<name>A0A6J6WPC9_9ZZZZ</name>
<dbReference type="PANTHER" id="PTHR43244:SF1">
    <property type="entry name" value="5,10-METHYLENETETRAHYDROMETHANOPTERIN REDUCTASE"/>
    <property type="match status" value="1"/>
</dbReference>
<dbReference type="AlphaFoldDB" id="A0A6J6WPC9"/>